<accession>A0ABV6DR98</accession>
<dbReference type="InterPro" id="IPR027417">
    <property type="entry name" value="P-loop_NTPase"/>
</dbReference>
<dbReference type="Gene3D" id="3.40.50.300">
    <property type="entry name" value="P-loop containing nucleotide triphosphate hydrolases"/>
    <property type="match status" value="1"/>
</dbReference>
<dbReference type="SUPFAM" id="SSF52540">
    <property type="entry name" value="P-loop containing nucleoside triphosphate hydrolases"/>
    <property type="match status" value="1"/>
</dbReference>
<keyword evidence="3" id="KW-1185">Reference proteome</keyword>
<sequence length="580" mass="66150">MSPMISDGNVGLKGTHIFAKYTEQINPKNQGNPFIEALPNRVDISTFIDALYSAPPMDSKYNNLCIEDRLELVQQIRPDFWLPLPSHYDKYRNLYTMIKMGYQSRNPMHAMYNRQFAVGWDEIFKSGIDENGANLAGNVQTAQSLVEIAINGYGKTQIYERMLTKLFPQVIHHSEYQGRALTQTQLVWLKVECPYNKSVGTFCKSFYAEVDKLLGTNFYERYAEKPGTIDKLVIRLIKTVAQVNLGVLVIDEIQKIQKAYSGGEEDMIDFITQLVNTLGVPVILIGSYKALYLFKDSLANTRKCLPNGYAENISGYMLEDSWEWNHFIENLWDLQYTKTYTEVTPEIKKAMHFYSMGIPDIAVKLFIHIQSLTIVNGGDERIRVSYIREVSERSLNLVQPIFNRIRSGDPTAYKELDDIKPDWVPLNGYIKEASHRITVHGSLAEEHARVLQEKRKEEILAKLTEFALQLVQSSTDAEVLANKVYDASSGMGDITLMFGQIARLVVDNADYTQVVTKSNIIKSTEELPKKKVVKKVKPELKHDDIRYVVQVGHRKGLTTEEALEEKGYIRGVDELLDIIS</sequence>
<keyword evidence="2" id="KW-0547">Nucleotide-binding</keyword>
<dbReference type="InterPro" id="IPR049945">
    <property type="entry name" value="AAA_22"/>
</dbReference>
<evidence type="ECO:0000259" key="1">
    <source>
        <dbReference type="Pfam" id="PF13401"/>
    </source>
</evidence>
<proteinExistence type="predicted"/>
<comment type="caution">
    <text evidence="2">The sequence shown here is derived from an EMBL/GenBank/DDBJ whole genome shotgun (WGS) entry which is preliminary data.</text>
</comment>
<gene>
    <name evidence="2" type="ORF">ACFFK0_22485</name>
</gene>
<protein>
    <submittedName>
        <fullName evidence="2">ATP-binding protein</fullName>
    </submittedName>
</protein>
<dbReference type="Pfam" id="PF13401">
    <property type="entry name" value="AAA_22"/>
    <property type="match status" value="1"/>
</dbReference>
<evidence type="ECO:0000313" key="3">
    <source>
        <dbReference type="Proteomes" id="UP001589776"/>
    </source>
</evidence>
<dbReference type="EMBL" id="JBHLWN010000083">
    <property type="protein sequence ID" value="MFC0215168.1"/>
    <property type="molecule type" value="Genomic_DNA"/>
</dbReference>
<keyword evidence="2" id="KW-0067">ATP-binding</keyword>
<dbReference type="GO" id="GO:0005524">
    <property type="term" value="F:ATP binding"/>
    <property type="evidence" value="ECO:0007669"/>
    <property type="project" value="UniProtKB-KW"/>
</dbReference>
<reference evidence="2 3" key="1">
    <citation type="submission" date="2024-09" db="EMBL/GenBank/DDBJ databases">
        <authorList>
            <person name="Sun Q."/>
            <person name="Mori K."/>
        </authorList>
    </citation>
    <scope>NUCLEOTIDE SEQUENCE [LARGE SCALE GENOMIC DNA]</scope>
    <source>
        <strain evidence="2 3">CCM 7759</strain>
    </source>
</reference>
<evidence type="ECO:0000313" key="2">
    <source>
        <dbReference type="EMBL" id="MFC0215168.1"/>
    </source>
</evidence>
<feature type="domain" description="ORC1/DEAH AAA+ ATPase" evidence="1">
    <location>
        <begin position="141"/>
        <end position="290"/>
    </location>
</feature>
<name>A0ABV6DR98_9BACL</name>
<organism evidence="2 3">
    <name type="scientific">Paenibacillus chartarius</name>
    <dbReference type="NCBI Taxonomy" id="747481"/>
    <lineage>
        <taxon>Bacteria</taxon>
        <taxon>Bacillati</taxon>
        <taxon>Bacillota</taxon>
        <taxon>Bacilli</taxon>
        <taxon>Bacillales</taxon>
        <taxon>Paenibacillaceae</taxon>
        <taxon>Paenibacillus</taxon>
    </lineage>
</organism>
<dbReference type="RefSeq" id="WP_377472614.1">
    <property type="nucleotide sequence ID" value="NZ_JBHLWN010000083.1"/>
</dbReference>
<dbReference type="Proteomes" id="UP001589776">
    <property type="component" value="Unassembled WGS sequence"/>
</dbReference>